<comment type="caution">
    <text evidence="1">The sequence shown here is derived from an EMBL/GenBank/DDBJ whole genome shotgun (WGS) entry which is preliminary data.</text>
</comment>
<dbReference type="OrthoDB" id="5244767at2"/>
<evidence type="ECO:0000313" key="1">
    <source>
        <dbReference type="EMBL" id="RXZ54674.1"/>
    </source>
</evidence>
<dbReference type="AlphaFoldDB" id="A0A4Q2K4Y5"/>
<name>A0A4Q2K4Y5_9ACTN</name>
<keyword evidence="2" id="KW-1185">Reference proteome</keyword>
<organism evidence="1 2">
    <name type="scientific">Senegalimassilia faecalis</name>
    <dbReference type="NCBI Taxonomy" id="2509433"/>
    <lineage>
        <taxon>Bacteria</taxon>
        <taxon>Bacillati</taxon>
        <taxon>Actinomycetota</taxon>
        <taxon>Coriobacteriia</taxon>
        <taxon>Coriobacteriales</taxon>
        <taxon>Coriobacteriaceae</taxon>
        <taxon>Senegalimassilia</taxon>
    </lineage>
</organism>
<evidence type="ECO:0000313" key="2">
    <source>
        <dbReference type="Proteomes" id="UP000293345"/>
    </source>
</evidence>
<dbReference type="EMBL" id="SDPW01000001">
    <property type="protein sequence ID" value="RXZ54674.1"/>
    <property type="molecule type" value="Genomic_DNA"/>
</dbReference>
<proteinExistence type="predicted"/>
<gene>
    <name evidence="1" type="ORF">ET524_09410</name>
</gene>
<sequence>MHISFDQKLQDYMRKKGFAGIAVSTVSAIGCCADTTELATRFVRDDEAARLKARGCGVHTADVGEVFIETKGLHYDDKVTFSLRNFFGAKDVRVKGISAWKL</sequence>
<accession>A0A4Q2K4Y5</accession>
<reference evidence="1 2" key="1">
    <citation type="submission" date="2019-01" db="EMBL/GenBank/DDBJ databases">
        <title>Senegalimassilia sp. nov. KGMB04484 isolated human feces.</title>
        <authorList>
            <person name="Han K.-I."/>
            <person name="Kim J.-S."/>
            <person name="Lee K.C."/>
            <person name="Suh M.K."/>
            <person name="Eom M.K."/>
            <person name="Lee J.H."/>
            <person name="Park S.-H."/>
            <person name="Kang S.W."/>
            <person name="Park J.-E."/>
            <person name="Oh B.S."/>
            <person name="Yu S.Y."/>
            <person name="Choi S.-H."/>
            <person name="Lee D.H."/>
            <person name="Yoon H."/>
            <person name="Kim B.-Y."/>
            <person name="Lee J.H."/>
            <person name="Lee J.-S."/>
        </authorList>
    </citation>
    <scope>NUCLEOTIDE SEQUENCE [LARGE SCALE GENOMIC DNA]</scope>
    <source>
        <strain evidence="1 2">KGMB04484</strain>
    </source>
</reference>
<dbReference type="RefSeq" id="WP_129425285.1">
    <property type="nucleotide sequence ID" value="NZ_DBFAJO010000038.1"/>
</dbReference>
<dbReference type="Proteomes" id="UP000293345">
    <property type="component" value="Unassembled WGS sequence"/>
</dbReference>
<protein>
    <submittedName>
        <fullName evidence="1">Uncharacterized protein</fullName>
    </submittedName>
</protein>